<dbReference type="PANTHER" id="PTHR30632">
    <property type="entry name" value="MOLYBDATE-BINDING PERIPLASMIC PROTEIN"/>
    <property type="match status" value="1"/>
</dbReference>
<feature type="binding site" evidence="4">
    <location>
        <position position="181"/>
    </location>
    <ligand>
        <name>molybdate</name>
        <dbReference type="ChEBI" id="CHEBI:36264"/>
    </ligand>
</feature>
<evidence type="ECO:0000256" key="2">
    <source>
        <dbReference type="ARBA" id="ARBA00022723"/>
    </source>
</evidence>
<comment type="similarity">
    <text evidence="1">Belongs to the bacterial solute-binding protein ModA family.</text>
</comment>
<keyword evidence="3 5" id="KW-0732">Signal</keyword>
<keyword evidence="2 4" id="KW-0479">Metal-binding</keyword>
<dbReference type="InterPro" id="IPR005950">
    <property type="entry name" value="ModA"/>
</dbReference>
<evidence type="ECO:0000256" key="3">
    <source>
        <dbReference type="ARBA" id="ARBA00022729"/>
    </source>
</evidence>
<dbReference type="Gene3D" id="3.40.190.10">
    <property type="entry name" value="Periplasmic binding protein-like II"/>
    <property type="match status" value="2"/>
</dbReference>
<gene>
    <name evidence="6" type="ORF">LK10_13560</name>
</gene>
<dbReference type="CDD" id="cd13538">
    <property type="entry name" value="PBP2_ModA_like_1"/>
    <property type="match status" value="1"/>
</dbReference>
<dbReference type="GO" id="GO:0015689">
    <property type="term" value="P:molybdate ion transport"/>
    <property type="evidence" value="ECO:0007669"/>
    <property type="project" value="InterPro"/>
</dbReference>
<evidence type="ECO:0000313" key="6">
    <source>
        <dbReference type="EMBL" id="KHL02185.1"/>
    </source>
</evidence>
<evidence type="ECO:0000313" key="7">
    <source>
        <dbReference type="Proteomes" id="UP000030982"/>
    </source>
</evidence>
<dbReference type="AlphaFoldDB" id="A0A0B2AK21"/>
<dbReference type="SUPFAM" id="SSF53850">
    <property type="entry name" value="Periplasmic binding protein-like II"/>
    <property type="match status" value="1"/>
</dbReference>
<feature type="binding site" evidence="4">
    <location>
        <position position="199"/>
    </location>
    <ligand>
        <name>molybdate</name>
        <dbReference type="ChEBI" id="CHEBI:36264"/>
    </ligand>
</feature>
<feature type="binding site" evidence="4">
    <location>
        <position position="50"/>
    </location>
    <ligand>
        <name>molybdate</name>
        <dbReference type="ChEBI" id="CHEBI:36264"/>
    </ligand>
</feature>
<feature type="chain" id="PRO_5002086484" evidence="5">
    <location>
        <begin position="29"/>
        <end position="263"/>
    </location>
</feature>
<dbReference type="Proteomes" id="UP000030982">
    <property type="component" value="Unassembled WGS sequence"/>
</dbReference>
<dbReference type="NCBIfam" id="TIGR01256">
    <property type="entry name" value="modA"/>
    <property type="match status" value="1"/>
</dbReference>
<dbReference type="PROSITE" id="PS51257">
    <property type="entry name" value="PROKAR_LIPOPROTEIN"/>
    <property type="match status" value="1"/>
</dbReference>
<protein>
    <submittedName>
        <fullName evidence="6">Molybdate-binding protein</fullName>
    </submittedName>
</protein>
<proteinExistence type="inferred from homology"/>
<name>A0A0B2AK21_9MICC</name>
<dbReference type="EMBL" id="JTDL01000130">
    <property type="protein sequence ID" value="KHL02185.1"/>
    <property type="molecule type" value="Genomic_DNA"/>
</dbReference>
<evidence type="ECO:0000256" key="5">
    <source>
        <dbReference type="SAM" id="SignalP"/>
    </source>
</evidence>
<feature type="binding site" evidence="4">
    <location>
        <position position="78"/>
    </location>
    <ligand>
        <name>molybdate</name>
        <dbReference type="ChEBI" id="CHEBI:36264"/>
    </ligand>
</feature>
<comment type="caution">
    <text evidence="6">The sequence shown here is derived from an EMBL/GenBank/DDBJ whole genome shotgun (WGS) entry which is preliminary data.</text>
</comment>
<dbReference type="OrthoDB" id="9785015at2"/>
<evidence type="ECO:0000256" key="1">
    <source>
        <dbReference type="ARBA" id="ARBA00009175"/>
    </source>
</evidence>
<keyword evidence="7" id="KW-1185">Reference proteome</keyword>
<feature type="signal peptide" evidence="5">
    <location>
        <begin position="1"/>
        <end position="28"/>
    </location>
</feature>
<organism evidence="6 7">
    <name type="scientific">Sinomonas humi</name>
    <dbReference type="NCBI Taxonomy" id="1338436"/>
    <lineage>
        <taxon>Bacteria</taxon>
        <taxon>Bacillati</taxon>
        <taxon>Actinomycetota</taxon>
        <taxon>Actinomycetes</taxon>
        <taxon>Micrococcales</taxon>
        <taxon>Micrococcaceae</taxon>
        <taxon>Sinomonas</taxon>
    </lineage>
</organism>
<sequence>MKVLLKRALAGASVALALALTACGGTTAAGGSASSSASSGGSLTVFAAASLTATFTELGHDFEAAHPGSKVNFNFGGSSDLVSQLQNGAPADVFASADQANMTKATSAGLAAGTPQIFATNVLEIAVPPSNPAGIHTFQDLTKPGVRLVVCAQQVPCGSATQKAAKAAGLTLKPVSEEQSVTDVLGKVISGDADAGLVYVTDVKGAGGKVSGVTFPGSSSAVNSYPIAALKASKNASLAQEFVDFVRGSQGQKVLGDAGFGAP</sequence>
<evidence type="ECO:0000256" key="4">
    <source>
        <dbReference type="PIRSR" id="PIRSR004846-1"/>
    </source>
</evidence>
<dbReference type="GO" id="GO:0030973">
    <property type="term" value="F:molybdate ion binding"/>
    <property type="evidence" value="ECO:0007669"/>
    <property type="project" value="TreeGrafter"/>
</dbReference>
<accession>A0A0B2AK21</accession>
<keyword evidence="4" id="KW-0500">Molybdenum</keyword>
<dbReference type="InterPro" id="IPR050682">
    <property type="entry name" value="ModA/WtpA"/>
</dbReference>
<dbReference type="PIRSF" id="PIRSF004846">
    <property type="entry name" value="ModA"/>
    <property type="match status" value="1"/>
</dbReference>
<dbReference type="GO" id="GO:0046872">
    <property type="term" value="F:metal ion binding"/>
    <property type="evidence" value="ECO:0007669"/>
    <property type="project" value="UniProtKB-KW"/>
</dbReference>
<dbReference type="PANTHER" id="PTHR30632:SF0">
    <property type="entry name" value="SULFATE-BINDING PROTEIN"/>
    <property type="match status" value="1"/>
</dbReference>
<reference evidence="6 7" key="1">
    <citation type="submission" date="2014-09" db="EMBL/GenBank/DDBJ databases">
        <title>Genome sequence of Sinomonas sp. MUSC 117.</title>
        <authorList>
            <person name="Lee L.-H."/>
        </authorList>
    </citation>
    <scope>NUCLEOTIDE SEQUENCE [LARGE SCALE GENOMIC DNA]</scope>
    <source>
        <strain evidence="6 7">MUSC 117</strain>
    </source>
</reference>
<dbReference type="STRING" id="1338436.LK10_13560"/>
<dbReference type="Pfam" id="PF13531">
    <property type="entry name" value="SBP_bac_11"/>
    <property type="match status" value="1"/>
</dbReference>
<dbReference type="RefSeq" id="WP_043124616.1">
    <property type="nucleotide sequence ID" value="NZ_JTDL01000130.1"/>
</dbReference>